<dbReference type="PRINTS" id="PR00111">
    <property type="entry name" value="ABHYDROLASE"/>
</dbReference>
<dbReference type="OrthoDB" id="9780932at2"/>
<dbReference type="Gene3D" id="3.40.50.1820">
    <property type="entry name" value="alpha/beta hydrolase"/>
    <property type="match status" value="1"/>
</dbReference>
<dbReference type="RefSeq" id="WP_145670625.1">
    <property type="nucleotide sequence ID" value="NZ_VIWO01000004.1"/>
</dbReference>
<proteinExistence type="predicted"/>
<keyword evidence="3" id="KW-1185">Reference proteome</keyword>
<protein>
    <submittedName>
        <fullName evidence="2">3-oxoadipate enol-lactonase</fullName>
    </submittedName>
</protein>
<accession>A0A561PR97</accession>
<name>A0A561PR97_9BACT</name>
<dbReference type="PANTHER" id="PTHR43798">
    <property type="entry name" value="MONOACYLGLYCEROL LIPASE"/>
    <property type="match status" value="1"/>
</dbReference>
<sequence>MALININGIKLNIAVKGTGSPVILVHGVGGQHGHLSSLIDRLSSQFKTIAFDCRGHGESDKPAQYTLGDHVKDVIGIMDYFELPVTSLLGISMGSYIAQGVGIAARERIDKLILTVPKSNGLTSSVHRLMGEHAAALQGLSLHDIFSYLLPYFTYDAEAMRAHMEIFDTQLSPEEFAVANKALAGFDFREELYKVTAETLVISGKYDGLNSPEEGRECARLIPRANFIEMPYSGHAPMYEEPEAYMKAVETFLLKAPLP</sequence>
<dbReference type="Pfam" id="PF00561">
    <property type="entry name" value="Abhydrolase_1"/>
    <property type="match status" value="1"/>
</dbReference>
<dbReference type="InterPro" id="IPR000073">
    <property type="entry name" value="AB_hydrolase_1"/>
</dbReference>
<dbReference type="Proteomes" id="UP000320811">
    <property type="component" value="Unassembled WGS sequence"/>
</dbReference>
<dbReference type="EMBL" id="VIWO01000004">
    <property type="protein sequence ID" value="TWF40642.1"/>
    <property type="molecule type" value="Genomic_DNA"/>
</dbReference>
<evidence type="ECO:0000313" key="3">
    <source>
        <dbReference type="Proteomes" id="UP000320811"/>
    </source>
</evidence>
<feature type="domain" description="AB hydrolase-1" evidence="1">
    <location>
        <begin position="21"/>
        <end position="242"/>
    </location>
</feature>
<dbReference type="InterPro" id="IPR029058">
    <property type="entry name" value="AB_hydrolase_fold"/>
</dbReference>
<dbReference type="SUPFAM" id="SSF53474">
    <property type="entry name" value="alpha/beta-Hydrolases"/>
    <property type="match status" value="1"/>
</dbReference>
<reference evidence="2 3" key="1">
    <citation type="submission" date="2019-06" db="EMBL/GenBank/DDBJ databases">
        <title>Sorghum-associated microbial communities from plants grown in Nebraska, USA.</title>
        <authorList>
            <person name="Schachtman D."/>
        </authorList>
    </citation>
    <scope>NUCLEOTIDE SEQUENCE [LARGE SCALE GENOMIC DNA]</scope>
    <source>
        <strain evidence="2 3">1209</strain>
    </source>
</reference>
<dbReference type="AlphaFoldDB" id="A0A561PR97"/>
<gene>
    <name evidence="2" type="ORF">FHW36_104325</name>
</gene>
<evidence type="ECO:0000259" key="1">
    <source>
        <dbReference type="Pfam" id="PF00561"/>
    </source>
</evidence>
<evidence type="ECO:0000313" key="2">
    <source>
        <dbReference type="EMBL" id="TWF40642.1"/>
    </source>
</evidence>
<organism evidence="2 3">
    <name type="scientific">Chitinophaga polysaccharea</name>
    <dbReference type="NCBI Taxonomy" id="1293035"/>
    <lineage>
        <taxon>Bacteria</taxon>
        <taxon>Pseudomonadati</taxon>
        <taxon>Bacteroidota</taxon>
        <taxon>Chitinophagia</taxon>
        <taxon>Chitinophagales</taxon>
        <taxon>Chitinophagaceae</taxon>
        <taxon>Chitinophaga</taxon>
    </lineage>
</organism>
<dbReference type="InterPro" id="IPR050266">
    <property type="entry name" value="AB_hydrolase_sf"/>
</dbReference>
<comment type="caution">
    <text evidence="2">The sequence shown here is derived from an EMBL/GenBank/DDBJ whole genome shotgun (WGS) entry which is preliminary data.</text>
</comment>